<keyword evidence="3 5" id="KW-1133">Transmembrane helix</keyword>
<feature type="transmembrane region" description="Helical" evidence="5">
    <location>
        <begin position="483"/>
        <end position="503"/>
    </location>
</feature>
<feature type="transmembrane region" description="Helical" evidence="5">
    <location>
        <begin position="165"/>
        <end position="186"/>
    </location>
</feature>
<gene>
    <name evidence="6" type="ORF">Sste5346_008873</name>
</gene>
<feature type="transmembrane region" description="Helical" evidence="5">
    <location>
        <begin position="140"/>
        <end position="159"/>
    </location>
</feature>
<accession>A0ABR3YMB4</accession>
<organism evidence="6 7">
    <name type="scientific">Sporothrix stenoceras</name>
    <dbReference type="NCBI Taxonomy" id="5173"/>
    <lineage>
        <taxon>Eukaryota</taxon>
        <taxon>Fungi</taxon>
        <taxon>Dikarya</taxon>
        <taxon>Ascomycota</taxon>
        <taxon>Pezizomycotina</taxon>
        <taxon>Sordariomycetes</taxon>
        <taxon>Sordariomycetidae</taxon>
        <taxon>Ophiostomatales</taxon>
        <taxon>Ophiostomataceae</taxon>
        <taxon>Sporothrix</taxon>
    </lineage>
</organism>
<reference evidence="6 7" key="1">
    <citation type="journal article" date="2024" name="IMA Fungus">
        <title>IMA Genome - F19 : A genome assembly and annotation guide to empower mycologists, including annotated draft genome sequences of Ceratocystis pirilliformis, Diaporthe australafricana, Fusarium ophioides, Paecilomyces lecythidis, and Sporothrix stenoceras.</title>
        <authorList>
            <person name="Aylward J."/>
            <person name="Wilson A.M."/>
            <person name="Visagie C.M."/>
            <person name="Spraker J."/>
            <person name="Barnes I."/>
            <person name="Buitendag C."/>
            <person name="Ceriani C."/>
            <person name="Del Mar Angel L."/>
            <person name="du Plessis D."/>
            <person name="Fuchs T."/>
            <person name="Gasser K."/>
            <person name="Kramer D."/>
            <person name="Li W."/>
            <person name="Munsamy K."/>
            <person name="Piso A."/>
            <person name="Price J.L."/>
            <person name="Sonnekus B."/>
            <person name="Thomas C."/>
            <person name="van der Nest A."/>
            <person name="van Dijk A."/>
            <person name="van Heerden A."/>
            <person name="van Vuuren N."/>
            <person name="Yilmaz N."/>
            <person name="Duong T.A."/>
            <person name="van der Merwe N.A."/>
            <person name="Wingfield M.J."/>
            <person name="Wingfield B.D."/>
        </authorList>
    </citation>
    <scope>NUCLEOTIDE SEQUENCE [LARGE SCALE GENOMIC DNA]</scope>
    <source>
        <strain evidence="6 7">CMW 5346</strain>
    </source>
</reference>
<evidence type="ECO:0000256" key="4">
    <source>
        <dbReference type="ARBA" id="ARBA00023136"/>
    </source>
</evidence>
<dbReference type="Pfam" id="PF07690">
    <property type="entry name" value="MFS_1"/>
    <property type="match status" value="1"/>
</dbReference>
<protein>
    <recommendedName>
        <fullName evidence="8">Major facilitator superfamily (MFS) profile domain-containing protein</fullName>
    </recommendedName>
</protein>
<evidence type="ECO:0000256" key="5">
    <source>
        <dbReference type="SAM" id="Phobius"/>
    </source>
</evidence>
<name>A0ABR3YMB4_9PEZI</name>
<comment type="subcellular location">
    <subcellularLocation>
        <location evidence="1">Membrane</location>
        <topology evidence="1">Multi-pass membrane protein</topology>
    </subcellularLocation>
</comment>
<dbReference type="PANTHER" id="PTHR23502">
    <property type="entry name" value="MAJOR FACILITATOR SUPERFAMILY"/>
    <property type="match status" value="1"/>
</dbReference>
<keyword evidence="2 5" id="KW-0812">Transmembrane</keyword>
<dbReference type="Gene3D" id="1.20.1250.20">
    <property type="entry name" value="MFS general substrate transporter like domains"/>
    <property type="match status" value="1"/>
</dbReference>
<proteinExistence type="predicted"/>
<evidence type="ECO:0008006" key="8">
    <source>
        <dbReference type="Google" id="ProtNLM"/>
    </source>
</evidence>
<keyword evidence="7" id="KW-1185">Reference proteome</keyword>
<keyword evidence="4 5" id="KW-0472">Membrane</keyword>
<evidence type="ECO:0000256" key="2">
    <source>
        <dbReference type="ARBA" id="ARBA00022692"/>
    </source>
</evidence>
<evidence type="ECO:0000256" key="1">
    <source>
        <dbReference type="ARBA" id="ARBA00004141"/>
    </source>
</evidence>
<feature type="transmembrane region" description="Helical" evidence="5">
    <location>
        <begin position="72"/>
        <end position="94"/>
    </location>
</feature>
<feature type="transmembrane region" description="Helical" evidence="5">
    <location>
        <begin position="339"/>
        <end position="363"/>
    </location>
</feature>
<feature type="transmembrane region" description="Helical" evidence="5">
    <location>
        <begin position="114"/>
        <end position="133"/>
    </location>
</feature>
<dbReference type="PANTHER" id="PTHR23502:SF164">
    <property type="entry name" value="MAJOR FACILITATOR SUPERFAMILY (MFS) PROFILE DOMAIN-CONTAINING PROTEIN"/>
    <property type="match status" value="1"/>
</dbReference>
<comment type="caution">
    <text evidence="6">The sequence shown here is derived from an EMBL/GenBank/DDBJ whole genome shotgun (WGS) entry which is preliminary data.</text>
</comment>
<feature type="transmembrane region" description="Helical" evidence="5">
    <location>
        <begin position="198"/>
        <end position="222"/>
    </location>
</feature>
<sequence>MTTMDKPGTDHIDAASVAYDDVDAAKAANILSPHDMGDVVLVSDDNEVRRIPIPTDDPNDPLNFPKWRKMGIVISCCWFSVFSLLCISGIGTFMNTLYGMYMPAHTAEEVTSLSTYPSMVMAFGSLGLLPLAFVVGRRPIFLGAVTVCLITAITAGASSGFEGHFISRIFMGLATGVTESLLPLIISDATYLSERSFYFGLYWSVQNGVNAALLVSLSYLTANLGWRWYYWLFAITLGASLLSAVFFLPETRFQRPAASLNGQIVYTDEFGATHILSDADARERFGGDITMHVDLPASGDRKRTFVQEVKPWSPVANNGWKIWTGAYIKILSSLSSPGVWFAMLAGSISLGIAIAITLIYSGLLEDNYGWSPASVGLFNIGTVPGSFLAMIHSGWFAGKVNVWLARRNGGVHKPEHHLIHLIIPYVTGGIAIIVFAVCTNSPEKYSAWALVIAWAIYEFSFTCIIITVTTFAAEVFPDNPGAAMVPVIGGKNIISFGASYGLIPMLAKYSYLKSFMILFGIFTGIFALGIPVYFLDSKVRALSSANFRPFTEADTEQWKRANTRKA</sequence>
<evidence type="ECO:0000256" key="3">
    <source>
        <dbReference type="ARBA" id="ARBA00022989"/>
    </source>
</evidence>
<evidence type="ECO:0000313" key="7">
    <source>
        <dbReference type="Proteomes" id="UP001583186"/>
    </source>
</evidence>
<dbReference type="InterPro" id="IPR011701">
    <property type="entry name" value="MFS"/>
</dbReference>
<dbReference type="InterPro" id="IPR036259">
    <property type="entry name" value="MFS_trans_sf"/>
</dbReference>
<dbReference type="SUPFAM" id="SSF103473">
    <property type="entry name" value="MFS general substrate transporter"/>
    <property type="match status" value="1"/>
</dbReference>
<evidence type="ECO:0000313" key="6">
    <source>
        <dbReference type="EMBL" id="KAL1889495.1"/>
    </source>
</evidence>
<feature type="transmembrane region" description="Helical" evidence="5">
    <location>
        <begin position="375"/>
        <end position="397"/>
    </location>
</feature>
<feature type="transmembrane region" description="Helical" evidence="5">
    <location>
        <begin position="515"/>
        <end position="535"/>
    </location>
</feature>
<dbReference type="Proteomes" id="UP001583186">
    <property type="component" value="Unassembled WGS sequence"/>
</dbReference>
<feature type="transmembrane region" description="Helical" evidence="5">
    <location>
        <begin position="418"/>
        <end position="437"/>
    </location>
</feature>
<dbReference type="EMBL" id="JAWCUI010000073">
    <property type="protein sequence ID" value="KAL1889495.1"/>
    <property type="molecule type" value="Genomic_DNA"/>
</dbReference>
<feature type="transmembrane region" description="Helical" evidence="5">
    <location>
        <begin position="228"/>
        <end position="248"/>
    </location>
</feature>
<feature type="transmembrane region" description="Helical" evidence="5">
    <location>
        <begin position="449"/>
        <end position="471"/>
    </location>
</feature>